<evidence type="ECO:0000313" key="4">
    <source>
        <dbReference type="EMBL" id="EAR98131.3"/>
    </source>
</evidence>
<dbReference type="RefSeq" id="XP_001018376.3">
    <property type="nucleotide sequence ID" value="XM_001018376.3"/>
</dbReference>
<keyword evidence="4" id="KW-0808">Transferase</keyword>
<feature type="compositionally biased region" description="Polar residues" evidence="2">
    <location>
        <begin position="972"/>
        <end position="992"/>
    </location>
</feature>
<keyword evidence="4" id="KW-0418">Kinase</keyword>
<dbReference type="CDD" id="cd00180">
    <property type="entry name" value="PKc"/>
    <property type="match status" value="1"/>
</dbReference>
<feature type="region of interest" description="Disordered" evidence="2">
    <location>
        <begin position="971"/>
        <end position="995"/>
    </location>
</feature>
<dbReference type="AlphaFoldDB" id="I7MKB9"/>
<organism evidence="4 5">
    <name type="scientific">Tetrahymena thermophila (strain SB210)</name>
    <dbReference type="NCBI Taxonomy" id="312017"/>
    <lineage>
        <taxon>Eukaryota</taxon>
        <taxon>Sar</taxon>
        <taxon>Alveolata</taxon>
        <taxon>Ciliophora</taxon>
        <taxon>Intramacronucleata</taxon>
        <taxon>Oligohymenophorea</taxon>
        <taxon>Hymenostomatida</taxon>
        <taxon>Tetrahymenina</taxon>
        <taxon>Tetrahymenidae</taxon>
        <taxon>Tetrahymena</taxon>
    </lineage>
</organism>
<name>I7MKB9_TETTS</name>
<keyword evidence="5" id="KW-1185">Reference proteome</keyword>
<dbReference type="EMBL" id="GG662654">
    <property type="protein sequence ID" value="EAR98131.3"/>
    <property type="molecule type" value="Genomic_DNA"/>
</dbReference>
<keyword evidence="1" id="KW-0175">Coiled coil</keyword>
<dbReference type="InterPro" id="IPR052751">
    <property type="entry name" value="Plant_MAPKKK"/>
</dbReference>
<dbReference type="PROSITE" id="PS00108">
    <property type="entry name" value="PROTEIN_KINASE_ST"/>
    <property type="match status" value="1"/>
</dbReference>
<dbReference type="InParanoid" id="I7MKB9"/>
<feature type="domain" description="Protein kinase" evidence="3">
    <location>
        <begin position="557"/>
        <end position="814"/>
    </location>
</feature>
<feature type="region of interest" description="Disordered" evidence="2">
    <location>
        <begin position="1086"/>
        <end position="1108"/>
    </location>
</feature>
<dbReference type="PROSITE" id="PS50011">
    <property type="entry name" value="PROTEIN_KINASE_DOM"/>
    <property type="match status" value="1"/>
</dbReference>
<dbReference type="SMART" id="SM00220">
    <property type="entry name" value="S_TKc"/>
    <property type="match status" value="1"/>
</dbReference>
<evidence type="ECO:0000256" key="1">
    <source>
        <dbReference type="SAM" id="Coils"/>
    </source>
</evidence>
<evidence type="ECO:0000259" key="3">
    <source>
        <dbReference type="PROSITE" id="PS50011"/>
    </source>
</evidence>
<protein>
    <submittedName>
        <fullName evidence="4">Serine/Threonine kinase domain protein</fullName>
    </submittedName>
</protein>
<sequence length="1164" mass="137611">METLTIGKVEDQVKDIKKKIKKEIEINYEESFEQQSFTNYFLSLKKHAYSDYFQKLKLNRIKLDQYKLKEEEDFLNDLIECYEIWGNMSLIEEYRQSRVLLYFQFLDSYLGQESKTNLIKKYEISEFKFFDKFDAFYVVFYSDFISKLEDEDEIYFYFLFACILKLIKYNYLVLNQDQKLAKLIEKIKSFKKWTNEKYEVSDKYINKQQLQLYIDSAQSVLILAILPDLVRFYDIKEIIPYQPTNIDIGYAQQIIRGKRLYLKNLQDKEKNLAYWKGLIENIENMRNEEDKIKNEDLLLKKKNEGYEVQKIEIFCQTICRINLLTLQQIYKSESQMKDSSSKEEQPQLQDEIQKLIQQIYCSLYQSLYRQRQFYQTLSSLLIDGNSILNYFIKQIIKNNTSSESQYQSHLFKNLILSFKQDFDIKNFINLRKGANRNLSLQSTDQMFESLRNEFLAVHEIFIELCKNKFENKIETDEKELEKLTNIKNAFENKIETDEKELEKLKNIKKAFENIIQYYGFLNSKKYEVIKINLQMYIKFVELMIEQNTPLQTSTYSYSDKKLISESQFIVNKVKLQETVVALKESKDDGEGNLEQQMREISILYNLPKNDLIIQYVGHQKHNKQFQIFLEYFDGQTLEKYLNDSQKQQDQKPKDLKLQQLQISKQILQAIDYLHEHNIVHGDIKPRNILINSEKKIKIIDFSESSFMVEETLGQTPLYAAKDKFKTRQIDYYSLGIMFNIIFGFNKLITSSNCQQEREKYKVENHEKCIPKSASNIDEYQYSQILFYQIQSLLNVQPYLRCTIKELIYIINLEIDIINNNLTETERQECEKKYFKKYGQIIQYNIDDKNDIILNHLQEVLDLGKQEIGNPVSCSEQSNTSLYNTIIKDQMFDNLTKNKEISYLGNQVNSNSCSEQSKTSQNNTIIKLNIGKQAIGNPDSCSQQSKTSQNNTVNKDQMFDNLTKNKEILDLGNQVNPDSCSEQSKTSQNNTINKDGIIDDFTKNKEIIDLGNQVIGPDSCLEQSKTSQNNTIIRDQIFDGFKKNQTENEFFDEDKTIKKGIKNQDNQIQLTKSLLGQDKQNLEQKSDNNNLQLKNNIPDQENQSSSQNCKSESLESYFIDQLDKMEYEMVLVKYLKNPTMLPIIIAILNKQITKDHKRLLKCYFL</sequence>
<dbReference type="Pfam" id="PF00069">
    <property type="entry name" value="Pkinase"/>
    <property type="match status" value="1"/>
</dbReference>
<dbReference type="GO" id="GO:0004672">
    <property type="term" value="F:protein kinase activity"/>
    <property type="evidence" value="ECO:0007669"/>
    <property type="project" value="InterPro"/>
</dbReference>
<dbReference type="InterPro" id="IPR011009">
    <property type="entry name" value="Kinase-like_dom_sf"/>
</dbReference>
<dbReference type="eggNOG" id="KOG0588">
    <property type="taxonomic scope" value="Eukaryota"/>
</dbReference>
<feature type="coiled-coil region" evidence="1">
    <location>
        <begin position="466"/>
        <end position="514"/>
    </location>
</feature>
<dbReference type="SUPFAM" id="SSF56112">
    <property type="entry name" value="Protein kinase-like (PK-like)"/>
    <property type="match status" value="1"/>
</dbReference>
<dbReference type="InterPro" id="IPR008271">
    <property type="entry name" value="Ser/Thr_kinase_AS"/>
</dbReference>
<dbReference type="InterPro" id="IPR000719">
    <property type="entry name" value="Prot_kinase_dom"/>
</dbReference>
<dbReference type="PANTHER" id="PTHR48011:SF84">
    <property type="entry name" value="KINASE, PUTATIVE-RELATED"/>
    <property type="match status" value="1"/>
</dbReference>
<dbReference type="OrthoDB" id="4062651at2759"/>
<dbReference type="GO" id="GO:0005524">
    <property type="term" value="F:ATP binding"/>
    <property type="evidence" value="ECO:0007669"/>
    <property type="project" value="InterPro"/>
</dbReference>
<dbReference type="GO" id="GO:0007165">
    <property type="term" value="P:signal transduction"/>
    <property type="evidence" value="ECO:0007669"/>
    <property type="project" value="TreeGrafter"/>
</dbReference>
<dbReference type="Proteomes" id="UP000009168">
    <property type="component" value="Unassembled WGS sequence"/>
</dbReference>
<dbReference type="KEGG" id="tet:TTHERM_00343300"/>
<reference evidence="5" key="1">
    <citation type="journal article" date="2006" name="PLoS Biol.">
        <title>Macronuclear genome sequence of the ciliate Tetrahymena thermophila, a model eukaryote.</title>
        <authorList>
            <person name="Eisen J.A."/>
            <person name="Coyne R.S."/>
            <person name="Wu M."/>
            <person name="Wu D."/>
            <person name="Thiagarajan M."/>
            <person name="Wortman J.R."/>
            <person name="Badger J.H."/>
            <person name="Ren Q."/>
            <person name="Amedeo P."/>
            <person name="Jones K.M."/>
            <person name="Tallon L.J."/>
            <person name="Delcher A.L."/>
            <person name="Salzberg S.L."/>
            <person name="Silva J.C."/>
            <person name="Haas B.J."/>
            <person name="Majoros W.H."/>
            <person name="Farzad M."/>
            <person name="Carlton J.M."/>
            <person name="Smith R.K. Jr."/>
            <person name="Garg J."/>
            <person name="Pearlman R.E."/>
            <person name="Karrer K.M."/>
            <person name="Sun L."/>
            <person name="Manning G."/>
            <person name="Elde N.C."/>
            <person name="Turkewitz A.P."/>
            <person name="Asai D.J."/>
            <person name="Wilkes D.E."/>
            <person name="Wang Y."/>
            <person name="Cai H."/>
            <person name="Collins K."/>
            <person name="Stewart B.A."/>
            <person name="Lee S.R."/>
            <person name="Wilamowska K."/>
            <person name="Weinberg Z."/>
            <person name="Ruzzo W.L."/>
            <person name="Wloga D."/>
            <person name="Gaertig J."/>
            <person name="Frankel J."/>
            <person name="Tsao C.-C."/>
            <person name="Gorovsky M.A."/>
            <person name="Keeling P.J."/>
            <person name="Waller R.F."/>
            <person name="Patron N.J."/>
            <person name="Cherry J.M."/>
            <person name="Stover N.A."/>
            <person name="Krieger C.J."/>
            <person name="del Toro C."/>
            <person name="Ryder H.F."/>
            <person name="Williamson S.C."/>
            <person name="Barbeau R.A."/>
            <person name="Hamilton E.P."/>
            <person name="Orias E."/>
        </authorList>
    </citation>
    <scope>NUCLEOTIDE SEQUENCE [LARGE SCALE GENOMIC DNA]</scope>
    <source>
        <strain evidence="5">SB210</strain>
    </source>
</reference>
<dbReference type="GeneID" id="7839039"/>
<evidence type="ECO:0000256" key="2">
    <source>
        <dbReference type="SAM" id="MobiDB-lite"/>
    </source>
</evidence>
<dbReference type="Gene3D" id="1.10.510.10">
    <property type="entry name" value="Transferase(Phosphotransferase) domain 1"/>
    <property type="match status" value="1"/>
</dbReference>
<dbReference type="PANTHER" id="PTHR48011">
    <property type="entry name" value="CCR4-NOT TRANSCRIPTIONAL COMPLEX SUBUNIT CAF120-RELATED"/>
    <property type="match status" value="1"/>
</dbReference>
<gene>
    <name evidence="4" type="ORF">TTHERM_00343300</name>
</gene>
<accession>I7MKB9</accession>
<evidence type="ECO:0000313" key="5">
    <source>
        <dbReference type="Proteomes" id="UP000009168"/>
    </source>
</evidence>
<proteinExistence type="predicted"/>